<organism evidence="1 2">
    <name type="scientific">Eumeta variegata</name>
    <name type="common">Bagworm moth</name>
    <name type="synonym">Eumeta japonica</name>
    <dbReference type="NCBI Taxonomy" id="151549"/>
    <lineage>
        <taxon>Eukaryota</taxon>
        <taxon>Metazoa</taxon>
        <taxon>Ecdysozoa</taxon>
        <taxon>Arthropoda</taxon>
        <taxon>Hexapoda</taxon>
        <taxon>Insecta</taxon>
        <taxon>Pterygota</taxon>
        <taxon>Neoptera</taxon>
        <taxon>Endopterygota</taxon>
        <taxon>Lepidoptera</taxon>
        <taxon>Glossata</taxon>
        <taxon>Ditrysia</taxon>
        <taxon>Tineoidea</taxon>
        <taxon>Psychidae</taxon>
        <taxon>Oiketicinae</taxon>
        <taxon>Eumeta</taxon>
    </lineage>
</organism>
<accession>A0A4C1XDX8</accession>
<evidence type="ECO:0000313" key="2">
    <source>
        <dbReference type="Proteomes" id="UP000299102"/>
    </source>
</evidence>
<name>A0A4C1XDX8_EUMVA</name>
<evidence type="ECO:0000313" key="1">
    <source>
        <dbReference type="EMBL" id="GBP62121.1"/>
    </source>
</evidence>
<comment type="caution">
    <text evidence="1">The sequence shown here is derived from an EMBL/GenBank/DDBJ whole genome shotgun (WGS) entry which is preliminary data.</text>
</comment>
<keyword evidence="2" id="KW-1185">Reference proteome</keyword>
<reference evidence="1 2" key="1">
    <citation type="journal article" date="2019" name="Commun. Biol.">
        <title>The bagworm genome reveals a unique fibroin gene that provides high tensile strength.</title>
        <authorList>
            <person name="Kono N."/>
            <person name="Nakamura H."/>
            <person name="Ohtoshi R."/>
            <person name="Tomita M."/>
            <person name="Numata K."/>
            <person name="Arakawa K."/>
        </authorList>
    </citation>
    <scope>NUCLEOTIDE SEQUENCE [LARGE SCALE GENOMIC DNA]</scope>
</reference>
<protein>
    <submittedName>
        <fullName evidence="1">Uncharacterized protein</fullName>
    </submittedName>
</protein>
<gene>
    <name evidence="1" type="ORF">EVAR_46090_1</name>
</gene>
<sequence length="114" mass="12886">MSVHLNVSKLIVPKLSFRCCTSPGERKVQRPSPPLPIHHFSSPPLDALFPVMRPATHWRLFRGCEGSMAGLKFTVKALEYKTVIVYLRLVEQVVRNKAISSDHQLTVPSRLIVK</sequence>
<dbReference type="EMBL" id="BGZK01000832">
    <property type="protein sequence ID" value="GBP62121.1"/>
    <property type="molecule type" value="Genomic_DNA"/>
</dbReference>
<dbReference type="AlphaFoldDB" id="A0A4C1XDX8"/>
<dbReference type="Proteomes" id="UP000299102">
    <property type="component" value="Unassembled WGS sequence"/>
</dbReference>
<proteinExistence type="predicted"/>